<evidence type="ECO:0000313" key="2">
    <source>
        <dbReference type="Proteomes" id="UP001352223"/>
    </source>
</evidence>
<keyword evidence="2" id="KW-1185">Reference proteome</keyword>
<dbReference type="RefSeq" id="WP_344443446.1">
    <property type="nucleotide sequence ID" value="NZ_BAAATS010000051.1"/>
</dbReference>
<evidence type="ECO:0000313" key="1">
    <source>
        <dbReference type="EMBL" id="MEB3966375.1"/>
    </source>
</evidence>
<protein>
    <submittedName>
        <fullName evidence="1">Uncharacterized protein</fullName>
    </submittedName>
</protein>
<dbReference type="InterPro" id="IPR011009">
    <property type="entry name" value="Kinase-like_dom_sf"/>
</dbReference>
<proteinExistence type="predicted"/>
<dbReference type="Proteomes" id="UP001352223">
    <property type="component" value="Unassembled WGS sequence"/>
</dbReference>
<organism evidence="1 2">
    <name type="scientific">Streptomyces kunmingensis</name>
    <dbReference type="NCBI Taxonomy" id="68225"/>
    <lineage>
        <taxon>Bacteria</taxon>
        <taxon>Bacillati</taxon>
        <taxon>Actinomycetota</taxon>
        <taxon>Actinomycetes</taxon>
        <taxon>Kitasatosporales</taxon>
        <taxon>Streptomycetaceae</taxon>
        <taxon>Streptomyces</taxon>
    </lineage>
</organism>
<dbReference type="EMBL" id="JAOZYB010000357">
    <property type="protein sequence ID" value="MEB3966375.1"/>
    <property type="molecule type" value="Genomic_DNA"/>
</dbReference>
<sequence length="110" mass="11813">MQLKRDWTLGAQFGDEGGFRKVFEAQADDGMPAVVKPFAQSPGADRELSLPRPGAQNVIPVLDSGEHMGQWAIVMPRADRSLAQHLTDAGGSLSVEETITVLLDVAVDRA</sequence>
<name>A0ABU6CPW1_9ACTN</name>
<dbReference type="SUPFAM" id="SSF56112">
    <property type="entry name" value="Protein kinase-like (PK-like)"/>
    <property type="match status" value="1"/>
</dbReference>
<accession>A0ABU6CPW1</accession>
<reference evidence="1 2" key="1">
    <citation type="submission" date="2022-10" db="EMBL/GenBank/DDBJ databases">
        <authorList>
            <person name="Xie J."/>
            <person name="Shen N."/>
        </authorList>
    </citation>
    <scope>NUCLEOTIDE SEQUENCE [LARGE SCALE GENOMIC DNA]</scope>
    <source>
        <strain evidence="1 2">DSM 41681</strain>
    </source>
</reference>
<comment type="caution">
    <text evidence="1">The sequence shown here is derived from an EMBL/GenBank/DDBJ whole genome shotgun (WGS) entry which is preliminary data.</text>
</comment>
<gene>
    <name evidence="1" type="ORF">OKJ48_40040</name>
</gene>